<keyword evidence="2" id="KW-1185">Reference proteome</keyword>
<dbReference type="GeneID" id="9813838"/>
<dbReference type="InParanoid" id="E3MPA6"/>
<accession>E3MPA6</accession>
<evidence type="ECO:0000313" key="1">
    <source>
        <dbReference type="EMBL" id="EFP06357.1"/>
    </source>
</evidence>
<dbReference type="EMBL" id="DS268462">
    <property type="protein sequence ID" value="EFP06357.1"/>
    <property type="molecule type" value="Genomic_DNA"/>
</dbReference>
<protein>
    <submittedName>
        <fullName evidence="1">Uncharacterized protein</fullName>
    </submittedName>
</protein>
<dbReference type="KEGG" id="crq:GCK72_026076"/>
<proteinExistence type="predicted"/>
<organism evidence="2">
    <name type="scientific">Caenorhabditis remanei</name>
    <name type="common">Caenorhabditis vulgaris</name>
    <dbReference type="NCBI Taxonomy" id="31234"/>
    <lineage>
        <taxon>Eukaryota</taxon>
        <taxon>Metazoa</taxon>
        <taxon>Ecdysozoa</taxon>
        <taxon>Nematoda</taxon>
        <taxon>Chromadorea</taxon>
        <taxon>Rhabditida</taxon>
        <taxon>Rhabditina</taxon>
        <taxon>Rhabditomorpha</taxon>
        <taxon>Rhabditoidea</taxon>
        <taxon>Rhabditidae</taxon>
        <taxon>Peloderinae</taxon>
        <taxon>Caenorhabditis</taxon>
    </lineage>
</organism>
<evidence type="ECO:0000313" key="2">
    <source>
        <dbReference type="Proteomes" id="UP000008281"/>
    </source>
</evidence>
<dbReference type="RefSeq" id="XP_003102024.2">
    <property type="nucleotide sequence ID" value="XM_003101976.2"/>
</dbReference>
<name>E3MPA6_CAERE</name>
<reference evidence="1" key="1">
    <citation type="submission" date="2007-07" db="EMBL/GenBank/DDBJ databases">
        <title>PCAP assembly of the Caenorhabditis remanei genome.</title>
        <authorList>
            <consortium name="The Caenorhabditis remanei Sequencing Consortium"/>
            <person name="Wilson R.K."/>
        </authorList>
    </citation>
    <scope>NUCLEOTIDE SEQUENCE [LARGE SCALE GENOMIC DNA]</scope>
    <source>
        <strain evidence="1">PB4641</strain>
    </source>
</reference>
<sequence length="207" mass="23086">MQVNIPEVAQPYRDSNFILTPPYSVIGDLHFSINVPRLPDHLPAPPAIPAADIATINGVHYAPPPPPHNFHQPNMVSIKKYLEMMKLLITSLGSPLFTGVLARIEGSLQIVPAYLMCQEWKITDSLKCILYMIRNQSYLPPFPVPGSLTAKNIKIVLHALSFMLESPDMNKLRADLQKEIDVDIGLHKINPKKLNAALHYAIESIVI</sequence>
<dbReference type="Proteomes" id="UP000008281">
    <property type="component" value="Unassembled WGS sequence"/>
</dbReference>
<gene>
    <name evidence="1" type="ORF">CRE_07625</name>
</gene>
<dbReference type="CTD" id="9813838"/>
<dbReference type="AlphaFoldDB" id="E3MPA6"/>
<dbReference type="HOGENOM" id="CLU_1327487_0_0_1"/>